<name>I0IE08_PHYMF</name>
<evidence type="ECO:0000313" key="2">
    <source>
        <dbReference type="EMBL" id="BAM03496.1"/>
    </source>
</evidence>
<evidence type="ECO:0000313" key="3">
    <source>
        <dbReference type="Proteomes" id="UP000007881"/>
    </source>
</evidence>
<feature type="signal peptide" evidence="1">
    <location>
        <begin position="1"/>
        <end position="24"/>
    </location>
</feature>
<dbReference type="AlphaFoldDB" id="I0IE08"/>
<accession>I0IE08</accession>
<keyword evidence="3" id="KW-1185">Reference proteome</keyword>
<keyword evidence="1" id="KW-0732">Signal</keyword>
<proteinExistence type="predicted"/>
<dbReference type="EMBL" id="AP012338">
    <property type="protein sequence ID" value="BAM03496.1"/>
    <property type="molecule type" value="Genomic_DNA"/>
</dbReference>
<sequence length="446" mass="44366">MTTRSRLATLALAAAVPAAPSAFAQTATAVVESGTTVGGQTIGEIQGFNVNAAGQVAALTGDGTGSSANEFVFTAGPGGLALVDEEGADINDFAGAPGIDAAGSVVYRIGGPGSNDSAIFRDGSRVLTQGDSVAADSALGVYRIPARPQLTAAGELVFFSSTNPPTSNSATALFTDGGSATALQFVFGNAGATTSISTGPGTTALIDQIDSDYEVSSGGLFAATRVSVGSEPSATDDFVVIADLTTGTVTTATGSDGSAIQEGMAVPGVADAVWDNFFRFGVNDAGAYLFTGDYDDNSDPGSTETVEFLALDGEIVLQSGDTVGGRTIFDGFDAAELSATGNYATLVDTDDDGINNPDTLVVDGEAVFSIGDAVDTSNGIASLASFENFTDVLGITSSVGGVFDVYFAGTTNAGGSGIFSVTVPEPASAVVLAGAGALLLGRRRRA</sequence>
<reference evidence="2 3" key="1">
    <citation type="submission" date="2012-02" db="EMBL/GenBank/DDBJ databases">
        <title>Complete genome sequence of Phycisphaera mikurensis NBRC 102666.</title>
        <authorList>
            <person name="Ankai A."/>
            <person name="Hosoyama A."/>
            <person name="Terui Y."/>
            <person name="Sekine M."/>
            <person name="Fukai R."/>
            <person name="Kato Y."/>
            <person name="Nakamura S."/>
            <person name="Yamada-Narita S."/>
            <person name="Kawakoshi A."/>
            <person name="Fukunaga Y."/>
            <person name="Yamazaki S."/>
            <person name="Fujita N."/>
        </authorList>
    </citation>
    <scope>NUCLEOTIDE SEQUENCE [LARGE SCALE GENOMIC DNA]</scope>
    <source>
        <strain evidence="3">NBRC 102666 / KCTC 22515 / FYK2301M01</strain>
    </source>
</reference>
<feature type="chain" id="PRO_5003628768" description="PEP-CTERM protein-sorting domain-containing protein" evidence="1">
    <location>
        <begin position="25"/>
        <end position="446"/>
    </location>
</feature>
<dbReference type="HOGENOM" id="CLU_613723_0_0_0"/>
<dbReference type="STRING" id="1142394.PSMK_13370"/>
<evidence type="ECO:0008006" key="4">
    <source>
        <dbReference type="Google" id="ProtNLM"/>
    </source>
</evidence>
<dbReference type="KEGG" id="phm:PSMK_13370"/>
<dbReference type="Proteomes" id="UP000007881">
    <property type="component" value="Chromosome"/>
</dbReference>
<protein>
    <recommendedName>
        <fullName evidence="4">PEP-CTERM protein-sorting domain-containing protein</fullName>
    </recommendedName>
</protein>
<organism evidence="2 3">
    <name type="scientific">Phycisphaera mikurensis (strain NBRC 102666 / KCTC 22515 / FYK2301M01)</name>
    <dbReference type="NCBI Taxonomy" id="1142394"/>
    <lineage>
        <taxon>Bacteria</taxon>
        <taxon>Pseudomonadati</taxon>
        <taxon>Planctomycetota</taxon>
        <taxon>Phycisphaerae</taxon>
        <taxon>Phycisphaerales</taxon>
        <taxon>Phycisphaeraceae</taxon>
        <taxon>Phycisphaera</taxon>
    </lineage>
</organism>
<evidence type="ECO:0000256" key="1">
    <source>
        <dbReference type="SAM" id="SignalP"/>
    </source>
</evidence>
<dbReference type="RefSeq" id="WP_014436715.1">
    <property type="nucleotide sequence ID" value="NC_017080.1"/>
</dbReference>
<gene>
    <name evidence="2" type="ordered locus">PSMK_13370</name>
</gene>